<dbReference type="Proteomes" id="UP000198704">
    <property type="component" value="Unassembled WGS sequence"/>
</dbReference>
<dbReference type="EMBL" id="FNHS01000011">
    <property type="protein sequence ID" value="SDN78846.1"/>
    <property type="molecule type" value="Genomic_DNA"/>
</dbReference>
<gene>
    <name evidence="2" type="ORF">SAMN05216360_11196</name>
</gene>
<protein>
    <submittedName>
        <fullName evidence="2">Uncharacterized protein</fullName>
    </submittedName>
</protein>
<keyword evidence="1" id="KW-0812">Transmembrane</keyword>
<organism evidence="2 3">
    <name type="scientific">Methylobacterium phyllostachyos</name>
    <dbReference type="NCBI Taxonomy" id="582672"/>
    <lineage>
        <taxon>Bacteria</taxon>
        <taxon>Pseudomonadati</taxon>
        <taxon>Pseudomonadota</taxon>
        <taxon>Alphaproteobacteria</taxon>
        <taxon>Hyphomicrobiales</taxon>
        <taxon>Methylobacteriaceae</taxon>
        <taxon>Methylobacterium</taxon>
    </lineage>
</organism>
<keyword evidence="3" id="KW-1185">Reference proteome</keyword>
<sequence>MTQAYANQILGLALAMSATFFVGVWIASRIYDRKTRQLEARRGD</sequence>
<keyword evidence="1" id="KW-1133">Transmembrane helix</keyword>
<feature type="transmembrane region" description="Helical" evidence="1">
    <location>
        <begin position="6"/>
        <end position="27"/>
    </location>
</feature>
<reference evidence="3" key="1">
    <citation type="submission" date="2016-10" db="EMBL/GenBank/DDBJ databases">
        <authorList>
            <person name="Varghese N."/>
            <person name="Submissions S."/>
        </authorList>
    </citation>
    <scope>NUCLEOTIDE SEQUENCE [LARGE SCALE GENOMIC DNA]</scope>
    <source>
        <strain evidence="3">BL47</strain>
    </source>
</reference>
<name>A0A1H0E988_9HYPH</name>
<evidence type="ECO:0000256" key="1">
    <source>
        <dbReference type="SAM" id="Phobius"/>
    </source>
</evidence>
<dbReference type="STRING" id="582672.SAMN05216360_11196"/>
<dbReference type="RefSeq" id="WP_280140986.1">
    <property type="nucleotide sequence ID" value="NZ_FNHS01000011.1"/>
</dbReference>
<accession>A0A1H0E988</accession>
<proteinExistence type="predicted"/>
<evidence type="ECO:0000313" key="3">
    <source>
        <dbReference type="Proteomes" id="UP000198704"/>
    </source>
</evidence>
<evidence type="ECO:0000313" key="2">
    <source>
        <dbReference type="EMBL" id="SDN78846.1"/>
    </source>
</evidence>
<keyword evidence="1" id="KW-0472">Membrane</keyword>
<dbReference type="AlphaFoldDB" id="A0A1H0E988"/>